<gene>
    <name evidence="2" type="ORF">M409DRAFT_25246</name>
</gene>
<evidence type="ECO:0000256" key="1">
    <source>
        <dbReference type="SAM" id="SignalP"/>
    </source>
</evidence>
<proteinExistence type="predicted"/>
<dbReference type="GeneID" id="54560876"/>
<protein>
    <submittedName>
        <fullName evidence="2">Uncharacterized protein</fullName>
    </submittedName>
</protein>
<dbReference type="Proteomes" id="UP000799537">
    <property type="component" value="Unassembled WGS sequence"/>
</dbReference>
<reference evidence="2" key="1">
    <citation type="journal article" date="2020" name="Stud. Mycol.">
        <title>101 Dothideomycetes genomes: a test case for predicting lifestyles and emergence of pathogens.</title>
        <authorList>
            <person name="Haridas S."/>
            <person name="Albert R."/>
            <person name="Binder M."/>
            <person name="Bloem J."/>
            <person name="Labutti K."/>
            <person name="Salamov A."/>
            <person name="Andreopoulos B."/>
            <person name="Baker S."/>
            <person name="Barry K."/>
            <person name="Bills G."/>
            <person name="Bluhm B."/>
            <person name="Cannon C."/>
            <person name="Castanera R."/>
            <person name="Culley D."/>
            <person name="Daum C."/>
            <person name="Ezra D."/>
            <person name="Gonzalez J."/>
            <person name="Henrissat B."/>
            <person name="Kuo A."/>
            <person name="Liang C."/>
            <person name="Lipzen A."/>
            <person name="Lutzoni F."/>
            <person name="Magnuson J."/>
            <person name="Mondo S."/>
            <person name="Nolan M."/>
            <person name="Ohm R."/>
            <person name="Pangilinan J."/>
            <person name="Park H.-J."/>
            <person name="Ramirez L."/>
            <person name="Alfaro M."/>
            <person name="Sun H."/>
            <person name="Tritt A."/>
            <person name="Yoshinaga Y."/>
            <person name="Zwiers L.-H."/>
            <person name="Turgeon B."/>
            <person name="Goodwin S."/>
            <person name="Spatafora J."/>
            <person name="Crous P."/>
            <person name="Grigoriev I."/>
        </authorList>
    </citation>
    <scope>NUCLEOTIDE SEQUENCE</scope>
    <source>
        <strain evidence="2">ATCC 36951</strain>
    </source>
</reference>
<accession>A0A6A6CAZ3</accession>
<dbReference type="EMBL" id="ML993604">
    <property type="protein sequence ID" value="KAF2164367.1"/>
    <property type="molecule type" value="Genomic_DNA"/>
</dbReference>
<organism evidence="2 3">
    <name type="scientific">Zasmidium cellare ATCC 36951</name>
    <dbReference type="NCBI Taxonomy" id="1080233"/>
    <lineage>
        <taxon>Eukaryota</taxon>
        <taxon>Fungi</taxon>
        <taxon>Dikarya</taxon>
        <taxon>Ascomycota</taxon>
        <taxon>Pezizomycotina</taxon>
        <taxon>Dothideomycetes</taxon>
        <taxon>Dothideomycetidae</taxon>
        <taxon>Mycosphaerellales</taxon>
        <taxon>Mycosphaerellaceae</taxon>
        <taxon>Zasmidium</taxon>
    </lineage>
</organism>
<feature type="chain" id="PRO_5025656047" evidence="1">
    <location>
        <begin position="22"/>
        <end position="271"/>
    </location>
</feature>
<dbReference type="RefSeq" id="XP_033665256.1">
    <property type="nucleotide sequence ID" value="XM_033807604.1"/>
</dbReference>
<dbReference type="AlphaFoldDB" id="A0A6A6CAZ3"/>
<keyword evidence="1" id="KW-0732">Signal</keyword>
<evidence type="ECO:0000313" key="2">
    <source>
        <dbReference type="EMBL" id="KAF2164367.1"/>
    </source>
</evidence>
<keyword evidence="3" id="KW-1185">Reference proteome</keyword>
<feature type="signal peptide" evidence="1">
    <location>
        <begin position="1"/>
        <end position="21"/>
    </location>
</feature>
<sequence>MTGLRILAIISAFLLSRSTFALPTTTQKPLQSDLLMATDRKRLPGSNDARYCGVPEEEQLFKIEEFSISPRPLATDTRLFAYLKGHVSEEISEDELKEAVLHINTTNSKGGLWPLEEKFAVFPQIVVRQDQQYSKLLKPGVNEVIGDIFFWSKLTPAATYKFKVEAHNSSVSLALASFLGSTLATNCTATIYSGNDCANGTSATFDAGISACHTLPDGAKIASAVFSNGCSSQTGEDFYFWSGSNCKGSNSYQALSSLTGREMCDSWWGAE</sequence>
<name>A0A6A6CAZ3_ZASCE</name>
<evidence type="ECO:0000313" key="3">
    <source>
        <dbReference type="Proteomes" id="UP000799537"/>
    </source>
</evidence>
<dbReference type="OrthoDB" id="5422698at2759"/>